<feature type="transmembrane region" description="Helical" evidence="5">
    <location>
        <begin position="188"/>
        <end position="208"/>
    </location>
</feature>
<dbReference type="InterPro" id="IPR004089">
    <property type="entry name" value="MCPsignal_dom"/>
</dbReference>
<dbReference type="InterPro" id="IPR047347">
    <property type="entry name" value="YvaQ-like_sensor"/>
</dbReference>
<proteinExistence type="inferred from homology"/>
<reference evidence="9" key="2">
    <citation type="submission" date="2025-08" db="UniProtKB">
        <authorList>
            <consortium name="RefSeq"/>
        </authorList>
    </citation>
    <scope>IDENTIFICATION</scope>
</reference>
<evidence type="ECO:0000256" key="3">
    <source>
        <dbReference type="ARBA" id="ARBA00029447"/>
    </source>
</evidence>
<keyword evidence="5" id="KW-0812">Transmembrane</keyword>
<evidence type="ECO:0000313" key="8">
    <source>
        <dbReference type="Proteomes" id="UP000675920"/>
    </source>
</evidence>
<keyword evidence="5" id="KW-0472">Membrane</keyword>
<keyword evidence="4" id="KW-0807">Transducer</keyword>
<feature type="domain" description="Methyl-accepting transducer" evidence="6">
    <location>
        <begin position="267"/>
        <end position="496"/>
    </location>
</feature>
<dbReference type="PANTHER" id="PTHR43531">
    <property type="entry name" value="PROTEIN ICFG"/>
    <property type="match status" value="1"/>
</dbReference>
<dbReference type="GO" id="GO:0006935">
    <property type="term" value="P:chemotaxis"/>
    <property type="evidence" value="ECO:0007669"/>
    <property type="project" value="InterPro"/>
</dbReference>
<dbReference type="PRINTS" id="PR00260">
    <property type="entry name" value="CHEMTRNSDUCR"/>
</dbReference>
<protein>
    <submittedName>
        <fullName evidence="9">Methyl-accepting chemotaxis protein</fullName>
    </submittedName>
</protein>
<evidence type="ECO:0000256" key="2">
    <source>
        <dbReference type="ARBA" id="ARBA00022481"/>
    </source>
</evidence>
<name>A0A8B6X4X2_9BURK</name>
<dbReference type="SMART" id="SM00304">
    <property type="entry name" value="HAMP"/>
    <property type="match status" value="1"/>
</dbReference>
<dbReference type="SMART" id="SM00283">
    <property type="entry name" value="MA"/>
    <property type="match status" value="1"/>
</dbReference>
<comment type="similarity">
    <text evidence="3">Belongs to the methyl-accepting chemotaxis (MCP) protein family.</text>
</comment>
<dbReference type="PANTHER" id="PTHR43531:SF14">
    <property type="entry name" value="METHYL-ACCEPTING CHEMOTAXIS PROTEIN I-RELATED"/>
    <property type="match status" value="1"/>
</dbReference>
<sequence>MLNNFKVGHRLGAAFGLMLAMLVAMTTFALVSAGRLNANTEYFATNLVPSIRLAARMNELARTARSNETQTLIAADAAERDRLIDVMRARKADMLKMLDDYRAHLSDDTERALYDTARAEFDRYWPIQDKVVALGLTDPAAARQLHLSAGHDQFGKARDALGALADYNVKLGDARAVASAEGYHDVRLTLIGALVVCIGIGLGATVVITRSITRPLDEAVAVADRVADGDLSAAPHVERRDELGHLLDTLARMTERLAGVVREVRDSTDAVAGASREIATGNADLSARTEAQAASLQQTAASTEEMAGTVRASADNARQAESLANGTTDAAVRGGSAVERVVETMNGISESSRRIADIIGTIDGIAFQTNILALNAAVEAARAGEQGRGFAVVASEVRALAQRSAEAAREIKTLILDSNGRVEAGTNIVAEAGRTIGDVVTQVRRMNDLVSEISSASGEQDTGIGQINLAVSQLDHATQQNAALVEQTASAAESLKHQAARLAEVMSGFRLGAR</sequence>
<dbReference type="InterPro" id="IPR024478">
    <property type="entry name" value="HlyB_4HB_MCP"/>
</dbReference>
<keyword evidence="8" id="KW-1185">Reference proteome</keyword>
<evidence type="ECO:0000256" key="5">
    <source>
        <dbReference type="SAM" id="Phobius"/>
    </source>
</evidence>
<dbReference type="Proteomes" id="UP000675920">
    <property type="component" value="Unplaced"/>
</dbReference>
<organism evidence="8 9">
    <name type="scientific">Derxia gummosa DSM 723</name>
    <dbReference type="NCBI Taxonomy" id="1121388"/>
    <lineage>
        <taxon>Bacteria</taxon>
        <taxon>Pseudomonadati</taxon>
        <taxon>Pseudomonadota</taxon>
        <taxon>Betaproteobacteria</taxon>
        <taxon>Burkholderiales</taxon>
        <taxon>Alcaligenaceae</taxon>
        <taxon>Derxia</taxon>
    </lineage>
</organism>
<dbReference type="Pfam" id="PF00672">
    <property type="entry name" value="HAMP"/>
    <property type="match status" value="1"/>
</dbReference>
<dbReference type="CDD" id="cd19411">
    <property type="entry name" value="MCP2201-like_sensor"/>
    <property type="match status" value="1"/>
</dbReference>
<dbReference type="SUPFAM" id="SSF58104">
    <property type="entry name" value="Methyl-accepting chemotaxis protein (MCP) signaling domain"/>
    <property type="match status" value="1"/>
</dbReference>
<dbReference type="GO" id="GO:0004888">
    <property type="term" value="F:transmembrane signaling receptor activity"/>
    <property type="evidence" value="ECO:0007669"/>
    <property type="project" value="InterPro"/>
</dbReference>
<evidence type="ECO:0000313" key="9">
    <source>
        <dbReference type="RefSeq" id="WP_028311922.1"/>
    </source>
</evidence>
<evidence type="ECO:0000259" key="6">
    <source>
        <dbReference type="PROSITE" id="PS50111"/>
    </source>
</evidence>
<keyword evidence="5" id="KW-1133">Transmembrane helix</keyword>
<dbReference type="Pfam" id="PF12729">
    <property type="entry name" value="4HB_MCP_1"/>
    <property type="match status" value="1"/>
</dbReference>
<dbReference type="GO" id="GO:0005886">
    <property type="term" value="C:plasma membrane"/>
    <property type="evidence" value="ECO:0007669"/>
    <property type="project" value="TreeGrafter"/>
</dbReference>
<dbReference type="FunFam" id="1.10.287.950:FF:000001">
    <property type="entry name" value="Methyl-accepting chemotaxis sensory transducer"/>
    <property type="match status" value="1"/>
</dbReference>
<keyword evidence="2" id="KW-0488">Methylation</keyword>
<evidence type="ECO:0000256" key="4">
    <source>
        <dbReference type="PROSITE-ProRule" id="PRU00284"/>
    </source>
</evidence>
<dbReference type="OrthoDB" id="9763018at2"/>
<reference evidence="9" key="1">
    <citation type="journal article" date="1992" name="J. Biol. Chem.">
        <title>Sequence and characterization of Bacillus subtilis CheW.</title>
        <authorList>
            <person name="Hanlon D.W."/>
            <person name="Marquez-Magana L.M."/>
            <person name="Carpenter P.B."/>
            <person name="Chamberlin M.J."/>
            <person name="Ordal G.W."/>
        </authorList>
    </citation>
    <scope>NUCLEOTIDE SEQUENCE</scope>
</reference>
<accession>A0A8B6X4X2</accession>
<comment type="subcellular location">
    <subcellularLocation>
        <location evidence="1">Membrane</location>
    </subcellularLocation>
</comment>
<dbReference type="PROSITE" id="PS50885">
    <property type="entry name" value="HAMP"/>
    <property type="match status" value="1"/>
</dbReference>
<evidence type="ECO:0000256" key="1">
    <source>
        <dbReference type="ARBA" id="ARBA00004370"/>
    </source>
</evidence>
<evidence type="ECO:0000259" key="7">
    <source>
        <dbReference type="PROSITE" id="PS50885"/>
    </source>
</evidence>
<dbReference type="GO" id="GO:0007165">
    <property type="term" value="P:signal transduction"/>
    <property type="evidence" value="ECO:0007669"/>
    <property type="project" value="UniProtKB-KW"/>
</dbReference>
<dbReference type="InterPro" id="IPR051310">
    <property type="entry name" value="MCP_chemotaxis"/>
</dbReference>
<dbReference type="CDD" id="cd11386">
    <property type="entry name" value="MCP_signal"/>
    <property type="match status" value="1"/>
</dbReference>
<feature type="domain" description="HAMP" evidence="7">
    <location>
        <begin position="210"/>
        <end position="262"/>
    </location>
</feature>
<dbReference type="InterPro" id="IPR003660">
    <property type="entry name" value="HAMP_dom"/>
</dbReference>
<dbReference type="Gene3D" id="1.10.287.950">
    <property type="entry name" value="Methyl-accepting chemotaxis protein"/>
    <property type="match status" value="1"/>
</dbReference>
<dbReference type="RefSeq" id="WP_028311922.1">
    <property type="nucleotide sequence ID" value="NZ_AXWS01000014.1"/>
</dbReference>
<feature type="transmembrane region" description="Helical" evidence="5">
    <location>
        <begin position="12"/>
        <end position="31"/>
    </location>
</feature>
<dbReference type="PROSITE" id="PS50111">
    <property type="entry name" value="CHEMOTAXIS_TRANSDUC_2"/>
    <property type="match status" value="1"/>
</dbReference>
<dbReference type="InterPro" id="IPR004090">
    <property type="entry name" value="Chemotax_Me-accpt_rcpt"/>
</dbReference>
<dbReference type="CDD" id="cd06225">
    <property type="entry name" value="HAMP"/>
    <property type="match status" value="1"/>
</dbReference>
<dbReference type="Pfam" id="PF00015">
    <property type="entry name" value="MCPsignal"/>
    <property type="match status" value="1"/>
</dbReference>
<dbReference type="AlphaFoldDB" id="A0A8B6X4X2"/>